<sequence length="120" mass="13235">MFVRTQLLLRISRYTLFMKDNATNAALKGLSIADRGRALSKLYKNLSSGDVAVLTARAARLSSRGATFKRAASLKQSAKGVRKAPPFAQFVKLNYPLISGTPSERFAKIGAMWREKQSKV</sequence>
<gene>
    <name evidence="1" type="ORF">BSAL_62005</name>
</gene>
<reference evidence="2" key="1">
    <citation type="submission" date="2015-09" db="EMBL/GenBank/DDBJ databases">
        <authorList>
            <consortium name="Pathogen Informatics"/>
        </authorList>
    </citation>
    <scope>NUCLEOTIDE SEQUENCE [LARGE SCALE GENOMIC DNA]</scope>
    <source>
        <strain evidence="2">Lake Konstanz</strain>
    </source>
</reference>
<evidence type="ECO:0000313" key="1">
    <source>
        <dbReference type="EMBL" id="CUF37939.1"/>
    </source>
</evidence>
<proteinExistence type="predicted"/>
<dbReference type="Proteomes" id="UP000051952">
    <property type="component" value="Unassembled WGS sequence"/>
</dbReference>
<dbReference type="PANTHER" id="PTHR37564:SF1">
    <property type="entry name" value="DNA-ASSOCIATED PROTEIN, PUTATIVE-RELATED"/>
    <property type="match status" value="1"/>
</dbReference>
<accession>A0A0S4IRH7</accession>
<dbReference type="VEuPathDB" id="TriTrypDB:BSAL_62005"/>
<evidence type="ECO:0000313" key="2">
    <source>
        <dbReference type="Proteomes" id="UP000051952"/>
    </source>
</evidence>
<dbReference type="EMBL" id="CYKH01000311">
    <property type="protein sequence ID" value="CUF37939.1"/>
    <property type="molecule type" value="Genomic_DNA"/>
</dbReference>
<dbReference type="AlphaFoldDB" id="A0A0S4IRH7"/>
<dbReference type="PANTHER" id="PTHR37564">
    <property type="entry name" value="KINETOPLAST DNA-ASSOCIATED PROTEIN"/>
    <property type="match status" value="1"/>
</dbReference>
<organism evidence="1 2">
    <name type="scientific">Bodo saltans</name>
    <name type="common">Flagellated protozoan</name>
    <dbReference type="NCBI Taxonomy" id="75058"/>
    <lineage>
        <taxon>Eukaryota</taxon>
        <taxon>Discoba</taxon>
        <taxon>Euglenozoa</taxon>
        <taxon>Kinetoplastea</taxon>
        <taxon>Metakinetoplastina</taxon>
        <taxon>Eubodonida</taxon>
        <taxon>Bodonidae</taxon>
        <taxon>Bodo</taxon>
    </lineage>
</organism>
<dbReference type="OMA" id="IGAMWRE"/>
<dbReference type="OrthoDB" id="1919336at2759"/>
<protein>
    <submittedName>
        <fullName evidence="1">Kinetoplast DNA-associated protein, putative</fullName>
    </submittedName>
</protein>
<dbReference type="InterPro" id="IPR052695">
    <property type="entry name" value="Kinetoplast-DNA-binding"/>
</dbReference>
<name>A0A0S4IRH7_BODSA</name>
<keyword evidence="2" id="KW-1185">Reference proteome</keyword>